<dbReference type="InterPro" id="IPR036890">
    <property type="entry name" value="HATPase_C_sf"/>
</dbReference>
<gene>
    <name evidence="1" type="ORF">OHA91_00920</name>
</gene>
<evidence type="ECO:0000313" key="2">
    <source>
        <dbReference type="Proteomes" id="UP001432312"/>
    </source>
</evidence>
<evidence type="ECO:0000313" key="1">
    <source>
        <dbReference type="EMBL" id="WUN77184.1"/>
    </source>
</evidence>
<accession>A0ABZ1Q4J3</accession>
<dbReference type="Gene3D" id="3.30.565.10">
    <property type="entry name" value="Histidine kinase-like ATPase, C-terminal domain"/>
    <property type="match status" value="1"/>
</dbReference>
<organism evidence="1 2">
    <name type="scientific">Streptomyces erythrochromogenes</name>
    <dbReference type="NCBI Taxonomy" id="285574"/>
    <lineage>
        <taxon>Bacteria</taxon>
        <taxon>Bacillati</taxon>
        <taxon>Actinomycetota</taxon>
        <taxon>Actinomycetes</taxon>
        <taxon>Kitasatosporales</taxon>
        <taxon>Streptomycetaceae</taxon>
        <taxon>Streptomyces</taxon>
    </lineage>
</organism>
<sequence>MTDLLTVVSELVADAIRHAGGVTGFDIHRRAGQLVIEVSDQCL</sequence>
<evidence type="ECO:0008006" key="3">
    <source>
        <dbReference type="Google" id="ProtNLM"/>
    </source>
</evidence>
<proteinExistence type="predicted"/>
<reference evidence="1" key="1">
    <citation type="submission" date="2022-10" db="EMBL/GenBank/DDBJ databases">
        <title>The complete genomes of actinobacterial strains from the NBC collection.</title>
        <authorList>
            <person name="Joergensen T.S."/>
            <person name="Alvarez Arevalo M."/>
            <person name="Sterndorff E.B."/>
            <person name="Faurdal D."/>
            <person name="Vuksanovic O."/>
            <person name="Mourched A.-S."/>
            <person name="Charusanti P."/>
            <person name="Shaw S."/>
            <person name="Blin K."/>
            <person name="Weber T."/>
        </authorList>
    </citation>
    <scope>NUCLEOTIDE SEQUENCE</scope>
    <source>
        <strain evidence="1">NBC_00303</strain>
    </source>
</reference>
<dbReference type="GeneID" id="95494554"/>
<dbReference type="Proteomes" id="UP001432312">
    <property type="component" value="Chromosome"/>
</dbReference>
<dbReference type="RefSeq" id="WP_266496671.1">
    <property type="nucleotide sequence ID" value="NZ_CP108036.1"/>
</dbReference>
<dbReference type="EMBL" id="CP108036">
    <property type="protein sequence ID" value="WUN77184.1"/>
    <property type="molecule type" value="Genomic_DNA"/>
</dbReference>
<keyword evidence="2" id="KW-1185">Reference proteome</keyword>
<protein>
    <recommendedName>
        <fullName evidence="3">ATP-binding protein</fullName>
    </recommendedName>
</protein>
<name>A0ABZ1Q4J3_9ACTN</name>